<feature type="domain" description="DUF8035" evidence="2">
    <location>
        <begin position="640"/>
        <end position="693"/>
    </location>
</feature>
<feature type="region of interest" description="Disordered" evidence="1">
    <location>
        <begin position="1"/>
        <end position="614"/>
    </location>
</feature>
<feature type="region of interest" description="Disordered" evidence="1">
    <location>
        <begin position="695"/>
        <end position="728"/>
    </location>
</feature>
<feature type="compositionally biased region" description="Basic and acidic residues" evidence="1">
    <location>
        <begin position="719"/>
        <end position="728"/>
    </location>
</feature>
<dbReference type="OrthoDB" id="4227528at2759"/>
<dbReference type="KEGG" id="trg:TRUGW13939_10645"/>
<dbReference type="GeneID" id="55998124"/>
<dbReference type="EMBL" id="CP055903">
    <property type="protein sequence ID" value="QKX63475.1"/>
    <property type="molecule type" value="Genomic_DNA"/>
</dbReference>
<feature type="compositionally biased region" description="Basic and acidic residues" evidence="1">
    <location>
        <begin position="113"/>
        <end position="122"/>
    </location>
</feature>
<dbReference type="InterPro" id="IPR058348">
    <property type="entry name" value="DUF8035"/>
</dbReference>
<feature type="compositionally biased region" description="Basic and acidic residues" evidence="1">
    <location>
        <begin position="176"/>
        <end position="190"/>
    </location>
</feature>
<feature type="compositionally biased region" description="Basic and acidic residues" evidence="1">
    <location>
        <begin position="265"/>
        <end position="289"/>
    </location>
</feature>
<feature type="compositionally biased region" description="Basic and acidic residues" evidence="1">
    <location>
        <begin position="27"/>
        <end position="36"/>
    </location>
</feature>
<accession>A0A7H8RD76</accession>
<feature type="compositionally biased region" description="Acidic residues" evidence="1">
    <location>
        <begin position="11"/>
        <end position="26"/>
    </location>
</feature>
<proteinExistence type="predicted"/>
<gene>
    <name evidence="3" type="ORF">TRUGW13939_10645</name>
</gene>
<feature type="compositionally biased region" description="Pro residues" evidence="1">
    <location>
        <begin position="706"/>
        <end position="718"/>
    </location>
</feature>
<evidence type="ECO:0000256" key="1">
    <source>
        <dbReference type="SAM" id="MobiDB-lite"/>
    </source>
</evidence>
<feature type="compositionally biased region" description="Basic and acidic residues" evidence="1">
    <location>
        <begin position="56"/>
        <end position="106"/>
    </location>
</feature>
<reference evidence="4" key="1">
    <citation type="submission" date="2020-06" db="EMBL/GenBank/DDBJ databases">
        <title>A chromosome-scale genome assembly of Talaromyces rugulosus W13939.</title>
        <authorList>
            <person name="Wang B."/>
            <person name="Guo L."/>
            <person name="Ye K."/>
            <person name="Wang L."/>
        </authorList>
    </citation>
    <scope>NUCLEOTIDE SEQUENCE [LARGE SCALE GENOMIC DNA]</scope>
    <source>
        <strain evidence="4">W13939</strain>
    </source>
</reference>
<feature type="compositionally biased region" description="Basic and acidic residues" evidence="1">
    <location>
        <begin position="431"/>
        <end position="451"/>
    </location>
</feature>
<feature type="compositionally biased region" description="Basic residues" evidence="1">
    <location>
        <begin position="253"/>
        <end position="264"/>
    </location>
</feature>
<organism evidence="3 4">
    <name type="scientific">Talaromyces rugulosus</name>
    <name type="common">Penicillium rugulosum</name>
    <dbReference type="NCBI Taxonomy" id="121627"/>
    <lineage>
        <taxon>Eukaryota</taxon>
        <taxon>Fungi</taxon>
        <taxon>Dikarya</taxon>
        <taxon>Ascomycota</taxon>
        <taxon>Pezizomycotina</taxon>
        <taxon>Eurotiomycetes</taxon>
        <taxon>Eurotiomycetidae</taxon>
        <taxon>Eurotiales</taxon>
        <taxon>Trichocomaceae</taxon>
        <taxon>Talaromyces</taxon>
        <taxon>Talaromyces sect. Islandici</taxon>
    </lineage>
</organism>
<feature type="compositionally biased region" description="Low complexity" evidence="1">
    <location>
        <begin position="495"/>
        <end position="505"/>
    </location>
</feature>
<feature type="compositionally biased region" description="Basic residues" evidence="1">
    <location>
        <begin position="416"/>
        <end position="425"/>
    </location>
</feature>
<feature type="compositionally biased region" description="Acidic residues" evidence="1">
    <location>
        <begin position="203"/>
        <end position="213"/>
    </location>
</feature>
<feature type="compositionally biased region" description="Basic and acidic residues" evidence="1">
    <location>
        <begin position="600"/>
        <end position="614"/>
    </location>
</feature>
<dbReference type="Proteomes" id="UP000509510">
    <property type="component" value="Chromosome VI"/>
</dbReference>
<dbReference type="AlphaFoldDB" id="A0A7H8RD76"/>
<feature type="compositionally biased region" description="Basic and acidic residues" evidence="1">
    <location>
        <begin position="543"/>
        <end position="581"/>
    </location>
</feature>
<feature type="compositionally biased region" description="Basic and acidic residues" evidence="1">
    <location>
        <begin position="305"/>
        <end position="360"/>
    </location>
</feature>
<name>A0A7H8RD76_TALRU</name>
<evidence type="ECO:0000313" key="4">
    <source>
        <dbReference type="Proteomes" id="UP000509510"/>
    </source>
</evidence>
<protein>
    <recommendedName>
        <fullName evidence="2">DUF8035 domain-containing protein</fullName>
    </recommendedName>
</protein>
<dbReference type="Pfam" id="PF26118">
    <property type="entry name" value="DUF8035"/>
    <property type="match status" value="1"/>
</dbReference>
<sequence>MSRRGRRPVDYYEEDEEEEEREEIIDEPSRRRRDLDEQYVEPELESSRHRRRPAPLRREPTPPHLRREVEELIRTREKAREEPERLIRRSRGDDNDDDDVRRYEKDYLEEDVDDKRDRLPEREETEEMYIRRGSLPPRDRSRRRRVSLDDERLERRRSRDEEDVMLETQELSPPVYKDKFDQLLREDEKRTRRRRAKSREVEEREFEEREETEIPIRRRNRSPPLRDEIIADKLRRRSLLSQDERDEEEERFLRHRDRSSRRHLVRDDREEILLRHRDASLPPRDEPERIRRRRSLPGRDEEDDIFLRRRDHSVPTRDDREDEILIRHKERPPHADRDEIRIRHRERSGSERDDDRDEVRIRRKERLHSHRDAEDDFLEEVRVRRRHSLPPEDEEDEVIRPRRLVEDDEREEILVHRGRRDHNKKPLASGGDRDEIYFRDEPGREKVEFRHTHGPPSVKSSQSRQGSVEREDIIRRSEHKGRAGRSRLERELSRQSEAASSSSESSPEEPPSVIRKPPIVQEVITHHRHIESYEKASPSLRLSVDDTKSRAGIDEVELRERGDRNGDIHEKITIEHRHQDRSPSPSLRRQPPVEEEEEIIERSRSDDGHHSRSKEIMILEREAERDYLAEDLDRVKEKRKKRYTEVTKDLVVREAIERAGYDYDETDRDFYIYKYLRYDDVSRLVEMTEDIRQSRRERMRRERDILPPPPHLPPAPRPPMRDAYRERDVFVEGTRPRRRYREV</sequence>
<feature type="compositionally biased region" description="Basic and acidic residues" evidence="1">
    <location>
        <begin position="467"/>
        <end position="476"/>
    </location>
</feature>
<feature type="compositionally biased region" description="Basic and acidic residues" evidence="1">
    <location>
        <begin position="695"/>
        <end position="705"/>
    </location>
</feature>
<dbReference type="RefSeq" id="XP_035349649.1">
    <property type="nucleotide sequence ID" value="XM_035493756.1"/>
</dbReference>
<evidence type="ECO:0000313" key="3">
    <source>
        <dbReference type="EMBL" id="QKX63475.1"/>
    </source>
</evidence>
<feature type="compositionally biased region" description="Basic and acidic residues" evidence="1">
    <location>
        <begin position="146"/>
        <end position="160"/>
    </location>
</feature>
<feature type="compositionally biased region" description="Basic and acidic residues" evidence="1">
    <location>
        <begin position="224"/>
        <end position="233"/>
    </location>
</feature>
<keyword evidence="4" id="KW-1185">Reference proteome</keyword>
<evidence type="ECO:0000259" key="2">
    <source>
        <dbReference type="Pfam" id="PF26118"/>
    </source>
</evidence>